<keyword evidence="4" id="KW-0285">Flavoprotein</keyword>
<sequence length="407" mass="43287">MRETCDILISGGGVAGLTAACAFGAAGFRVICVDPAPPVTAGDADGADLRTTAFLQPSIPVLQAAGLWSRLEPHAAALQVMRIIDAGGPEPEARLTRDFDAADISDAPFGWNLPNWLLRREMVARLAESPNVDFRPGIGFARMLPRETEALVTLSDGARVSARLVVGADGRGSPVREALGIAAQTVRYGQKALAFAVAHDLPHRNVSTEVHRTGGPFTLVPLPDRDGRPASAVVWMDRGPEIARLAALPVPAFEAEMSLRSAHVLGPLTLLSRRSVWPIISQIAERLSGPRAVLIAEAAHVVPPIGAQGLNMSLADLAALLALAEAHRDDPGQAAVTTAYHRQRHLEVRARVTGIDLLNRASMAGAPVLRDLRAKALDALYSARPVRRMLMRAGLRVGRTPVTPQEP</sequence>
<dbReference type="PRINTS" id="PR00420">
    <property type="entry name" value="RNGMNOXGNASE"/>
</dbReference>
<keyword evidence="7" id="KW-0503">Monooxygenase</keyword>
<evidence type="ECO:0000256" key="7">
    <source>
        <dbReference type="ARBA" id="ARBA00023033"/>
    </source>
</evidence>
<dbReference type="RefSeq" id="WP_166402763.1">
    <property type="nucleotide sequence ID" value="NZ_JAANHS010000005.1"/>
</dbReference>
<protein>
    <submittedName>
        <fullName evidence="9">UbiH/UbiF family hydroxylase</fullName>
    </submittedName>
</protein>
<gene>
    <name evidence="9" type="ORF">G8O29_08175</name>
</gene>
<organism evidence="9 10">
    <name type="scientific">Rhodobacter calidifons</name>
    <dbReference type="NCBI Taxonomy" id="2715277"/>
    <lineage>
        <taxon>Bacteria</taxon>
        <taxon>Pseudomonadati</taxon>
        <taxon>Pseudomonadota</taxon>
        <taxon>Alphaproteobacteria</taxon>
        <taxon>Rhodobacterales</taxon>
        <taxon>Rhodobacter group</taxon>
        <taxon>Rhodobacter</taxon>
    </lineage>
</organism>
<keyword evidence="6" id="KW-0560">Oxidoreductase</keyword>
<dbReference type="EMBL" id="JAANHS010000005">
    <property type="protein sequence ID" value="NHB76719.1"/>
    <property type="molecule type" value="Genomic_DNA"/>
</dbReference>
<dbReference type="Gene3D" id="3.50.50.60">
    <property type="entry name" value="FAD/NAD(P)-binding domain"/>
    <property type="match status" value="2"/>
</dbReference>
<keyword evidence="10" id="KW-1185">Reference proteome</keyword>
<dbReference type="SUPFAM" id="SSF51905">
    <property type="entry name" value="FAD/NAD(P)-binding domain"/>
    <property type="match status" value="1"/>
</dbReference>
<comment type="cofactor">
    <cofactor evidence="1">
        <name>FAD</name>
        <dbReference type="ChEBI" id="CHEBI:57692"/>
    </cofactor>
</comment>
<reference evidence="9 10" key="1">
    <citation type="journal article" date="2022" name="Microorganisms">
        <title>Genome Sequence and Characterization of a Xanthorhodopsin-Containing, Aerobic Anoxygenic Phototrophic Rhodobacter Species, Isolated from Mesophilic Conditions at Yellowstone National Park.</title>
        <authorList>
            <person name="Kyndt J.A."/>
            <person name="Robertson S."/>
            <person name="Shoffstall I.B."/>
            <person name="Ramaley R.F."/>
            <person name="Meyer T.E."/>
        </authorList>
    </citation>
    <scope>NUCLEOTIDE SEQUENCE [LARGE SCALE GENOMIC DNA]</scope>
    <source>
        <strain evidence="9 10">M37P</strain>
    </source>
</reference>
<dbReference type="PROSITE" id="PS51257">
    <property type="entry name" value="PROKAR_LIPOPROTEIN"/>
    <property type="match status" value="1"/>
</dbReference>
<evidence type="ECO:0000256" key="4">
    <source>
        <dbReference type="ARBA" id="ARBA00022630"/>
    </source>
</evidence>
<dbReference type="InterPro" id="IPR051205">
    <property type="entry name" value="UbiH/COQ6_monooxygenase"/>
</dbReference>
<evidence type="ECO:0000256" key="3">
    <source>
        <dbReference type="ARBA" id="ARBA00005349"/>
    </source>
</evidence>
<comment type="similarity">
    <text evidence="3">Belongs to the UbiH/COQ6 family.</text>
</comment>
<evidence type="ECO:0000256" key="1">
    <source>
        <dbReference type="ARBA" id="ARBA00001974"/>
    </source>
</evidence>
<dbReference type="Pfam" id="PF01494">
    <property type="entry name" value="FAD_binding_3"/>
    <property type="match status" value="1"/>
</dbReference>
<feature type="domain" description="FAD-binding" evidence="8">
    <location>
        <begin position="5"/>
        <end position="350"/>
    </location>
</feature>
<dbReference type="NCBIfam" id="NF005691">
    <property type="entry name" value="PRK07494.1"/>
    <property type="match status" value="1"/>
</dbReference>
<keyword evidence="5" id="KW-0274">FAD</keyword>
<dbReference type="InterPro" id="IPR036188">
    <property type="entry name" value="FAD/NAD-bd_sf"/>
</dbReference>
<dbReference type="PANTHER" id="PTHR43876:SF7">
    <property type="entry name" value="UBIQUINONE BIOSYNTHESIS MONOOXYGENASE COQ6, MITOCHONDRIAL"/>
    <property type="match status" value="1"/>
</dbReference>
<evidence type="ECO:0000259" key="8">
    <source>
        <dbReference type="Pfam" id="PF01494"/>
    </source>
</evidence>
<accession>A0ABX0G698</accession>
<dbReference type="InterPro" id="IPR010971">
    <property type="entry name" value="UbiH/COQ6"/>
</dbReference>
<comment type="caution">
    <text evidence="9">The sequence shown here is derived from an EMBL/GenBank/DDBJ whole genome shotgun (WGS) entry which is preliminary data.</text>
</comment>
<dbReference type="NCBIfam" id="TIGR01988">
    <property type="entry name" value="Ubi-OHases"/>
    <property type="match status" value="1"/>
</dbReference>
<proteinExistence type="inferred from homology"/>
<dbReference type="PANTHER" id="PTHR43876">
    <property type="entry name" value="UBIQUINONE BIOSYNTHESIS MONOOXYGENASE COQ6, MITOCHONDRIAL"/>
    <property type="match status" value="1"/>
</dbReference>
<evidence type="ECO:0000256" key="6">
    <source>
        <dbReference type="ARBA" id="ARBA00023002"/>
    </source>
</evidence>
<name>A0ABX0G698_9RHOB</name>
<evidence type="ECO:0000313" key="10">
    <source>
        <dbReference type="Proteomes" id="UP001515660"/>
    </source>
</evidence>
<evidence type="ECO:0000256" key="2">
    <source>
        <dbReference type="ARBA" id="ARBA00004749"/>
    </source>
</evidence>
<evidence type="ECO:0000313" key="9">
    <source>
        <dbReference type="EMBL" id="NHB76719.1"/>
    </source>
</evidence>
<dbReference type="Proteomes" id="UP001515660">
    <property type="component" value="Unassembled WGS sequence"/>
</dbReference>
<comment type="pathway">
    <text evidence="2">Cofactor biosynthesis; ubiquinone biosynthesis.</text>
</comment>
<evidence type="ECO:0000256" key="5">
    <source>
        <dbReference type="ARBA" id="ARBA00022827"/>
    </source>
</evidence>
<dbReference type="InterPro" id="IPR002938">
    <property type="entry name" value="FAD-bd"/>
</dbReference>